<comment type="caution">
    <text evidence="1">The sequence shown here is derived from an EMBL/GenBank/DDBJ whole genome shotgun (WGS) entry which is preliminary data.</text>
</comment>
<dbReference type="Proteomes" id="UP001153334">
    <property type="component" value="Unassembled WGS sequence"/>
</dbReference>
<evidence type="ECO:0000313" key="1">
    <source>
        <dbReference type="EMBL" id="KAJ8120332.1"/>
    </source>
</evidence>
<organism evidence="1 2">
    <name type="scientific">Nemania bipapillata</name>
    <dbReference type="NCBI Taxonomy" id="110536"/>
    <lineage>
        <taxon>Eukaryota</taxon>
        <taxon>Fungi</taxon>
        <taxon>Dikarya</taxon>
        <taxon>Ascomycota</taxon>
        <taxon>Pezizomycotina</taxon>
        <taxon>Sordariomycetes</taxon>
        <taxon>Xylariomycetidae</taxon>
        <taxon>Xylariales</taxon>
        <taxon>Xylariaceae</taxon>
        <taxon>Nemania</taxon>
    </lineage>
</organism>
<keyword evidence="2" id="KW-1185">Reference proteome</keyword>
<name>A0ACC2IYU9_9PEZI</name>
<proteinExistence type="predicted"/>
<reference evidence="1" key="1">
    <citation type="submission" date="2022-11" db="EMBL/GenBank/DDBJ databases">
        <title>Genome Sequence of Nemania bipapillata.</title>
        <authorList>
            <person name="Buettner E."/>
        </authorList>
    </citation>
    <scope>NUCLEOTIDE SEQUENCE</scope>
    <source>
        <strain evidence="1">CP14</strain>
    </source>
</reference>
<gene>
    <name evidence="1" type="ORF">ONZ43_g2932</name>
</gene>
<protein>
    <submittedName>
        <fullName evidence="1">Uncharacterized protein</fullName>
    </submittedName>
</protein>
<sequence>MPRKKGNPRTRIHPKAKEHPSRHSRQRPDPASNLDTSPPRRPHGYTLAEEARNTASNRRGYRGRDARLRYQPVTFMSAGFMDPLKDFELPGQTNSSMQAKAAVPTLDVGDRLGRDTPSPAQLYAQSLGSNCTVQNEQGQCQYGHPDDKSDVASDSSDEVILFKGRNASRQQQKSPAPRTINSTGDSSQPALQHEINLELRSVREAKDITRNSHSLSRVEEREFIPFDSKPTRRPPSRKPYPGANEDADDEEAAIIADYIANMRDDSDDDNERDEGGEEEEEKEVNEEDINHSLVSHPFSVLRDLGGTDSDAVPSQPSSEDESGDESNEQDDEAEAEDGQRHIESEDERLARFIAKKEQLGLDDDDDDDDVLLFDGVDPDGGWIAATSIPRRKKKSASKKSRVFQGGSQFPSATKMAEAFDELDLMDMQNSRLKKSRKGHISFGLSDSELEGALNMAIKKDRLKKADKKKAREELRSQGSLGKNVNPYDLRVRYQGGMSLDDLADEIEAFMLSTREQLILPPFDKGARKIVHTIANSLNIKSKSAGAGTSRYPVLYRSKATLPYNETLFEQAFSRVRRVWFPRVDADEKVVQQTRVLKRTEIRAGKSRTGKSSLVLREGDIVGQHASEIGVENKGRAMLEKMGWSKGMSLGTIETKGITVPLTHVIKKSKAGLGDT</sequence>
<dbReference type="EMBL" id="JAPESX010000644">
    <property type="protein sequence ID" value="KAJ8120332.1"/>
    <property type="molecule type" value="Genomic_DNA"/>
</dbReference>
<accession>A0ACC2IYU9</accession>
<evidence type="ECO:0000313" key="2">
    <source>
        <dbReference type="Proteomes" id="UP001153334"/>
    </source>
</evidence>